<organism evidence="2">
    <name type="scientific">Octopus bimaculoides</name>
    <name type="common">California two-spotted octopus</name>
    <dbReference type="NCBI Taxonomy" id="37653"/>
    <lineage>
        <taxon>Eukaryota</taxon>
        <taxon>Metazoa</taxon>
        <taxon>Spiralia</taxon>
        <taxon>Lophotrochozoa</taxon>
        <taxon>Mollusca</taxon>
        <taxon>Cephalopoda</taxon>
        <taxon>Coleoidea</taxon>
        <taxon>Octopodiformes</taxon>
        <taxon>Octopoda</taxon>
        <taxon>Incirrata</taxon>
        <taxon>Octopodidae</taxon>
        <taxon>Octopus</taxon>
    </lineage>
</organism>
<feature type="compositionally biased region" description="Basic and acidic residues" evidence="1">
    <location>
        <begin position="122"/>
        <end position="135"/>
    </location>
</feature>
<dbReference type="AlphaFoldDB" id="A0A0L8HFB7"/>
<accession>A0A0L8HFB7</accession>
<sequence>MDGGESVVENRGTLNTEQLLSQTECPSSQDEKATLLESKDSLENKDNDSDLTTNIQSEDDEHPGKTCAIETVNDISSVPTQSFQNQVDEQQSCLRQQLEEQQVCEKQQQLQLSSTPSPQEQLHQHQHEEQTKQDPESQQQDQQRQHLNDDPYEFSNENFDNASVSKLSPGHPGAIQTSSRIIKVPENAKSVESGAEKPLFVQHGSDDFNKIKMDDASNAATLSKLDSGCNDGDQNQNCTINGFSQQETLLVTPGDSNQVINEILF</sequence>
<feature type="compositionally biased region" description="Polar residues" evidence="1">
    <location>
        <begin position="155"/>
        <end position="166"/>
    </location>
</feature>
<proteinExistence type="predicted"/>
<protein>
    <submittedName>
        <fullName evidence="2">Uncharacterized protein</fullName>
    </submittedName>
</protein>
<feature type="compositionally biased region" description="Low complexity" evidence="1">
    <location>
        <begin position="104"/>
        <end position="121"/>
    </location>
</feature>
<dbReference type="EMBL" id="KQ418312">
    <property type="protein sequence ID" value="KOF87819.1"/>
    <property type="molecule type" value="Genomic_DNA"/>
</dbReference>
<feature type="compositionally biased region" description="Basic and acidic residues" evidence="1">
    <location>
        <begin position="29"/>
        <end position="48"/>
    </location>
</feature>
<dbReference type="OrthoDB" id="8854879at2759"/>
<feature type="compositionally biased region" description="Polar residues" evidence="1">
    <location>
        <begin position="12"/>
        <end position="28"/>
    </location>
</feature>
<feature type="region of interest" description="Disordered" evidence="1">
    <location>
        <begin position="104"/>
        <end position="180"/>
    </location>
</feature>
<name>A0A0L8HFB7_OCTBM</name>
<gene>
    <name evidence="2" type="ORF">OCBIM_22016037mg</name>
</gene>
<feature type="region of interest" description="Disordered" evidence="1">
    <location>
        <begin position="1"/>
        <end position="67"/>
    </location>
</feature>
<evidence type="ECO:0000256" key="1">
    <source>
        <dbReference type="SAM" id="MobiDB-lite"/>
    </source>
</evidence>
<dbReference type="EMBL" id="KQ418312">
    <property type="protein sequence ID" value="KOF87820.1"/>
    <property type="molecule type" value="Genomic_DNA"/>
</dbReference>
<reference evidence="2" key="1">
    <citation type="submission" date="2015-07" db="EMBL/GenBank/DDBJ databases">
        <title>MeaNS - Measles Nucleotide Surveillance Program.</title>
        <authorList>
            <person name="Tran T."/>
            <person name="Druce J."/>
        </authorList>
    </citation>
    <scope>NUCLEOTIDE SEQUENCE</scope>
    <source>
        <strain evidence="2">UCB-OBI-ISO-001</strain>
        <tissue evidence="2">Gonad</tissue>
    </source>
</reference>
<evidence type="ECO:0000313" key="2">
    <source>
        <dbReference type="EMBL" id="KOF87819.1"/>
    </source>
</evidence>
<dbReference type="EMBL" id="KQ418312">
    <property type="protein sequence ID" value="KOF87818.1"/>
    <property type="molecule type" value="Genomic_DNA"/>
</dbReference>